<evidence type="ECO:0008006" key="3">
    <source>
        <dbReference type="Google" id="ProtNLM"/>
    </source>
</evidence>
<keyword evidence="2" id="KW-1185">Reference proteome</keyword>
<dbReference type="InterPro" id="IPR027417">
    <property type="entry name" value="P-loop_NTPase"/>
</dbReference>
<dbReference type="PANTHER" id="PTHR48312">
    <property type="match status" value="1"/>
</dbReference>
<dbReference type="RefSeq" id="XP_003727732.3">
    <property type="nucleotide sequence ID" value="XM_003727684.3"/>
</dbReference>
<reference evidence="1" key="2">
    <citation type="submission" date="2021-01" db="UniProtKB">
        <authorList>
            <consortium name="EnsemblMetazoa"/>
        </authorList>
    </citation>
    <scope>IDENTIFICATION</scope>
</reference>
<dbReference type="OrthoDB" id="2405944at2759"/>
<dbReference type="GeneID" id="100890490"/>
<sequence>MADFDGKPVRLFLWHVPRTISTALTKCLSGIDGMDVWFECFTYCGVTRRNYELATGEVMPMEYDGNEEQAQQAASIVGRLVGCKVHADRIMYGNVKPRMEASTSKYMVAKEGCAAFPDEKSRKYIPTGFKHVFFIRDPYRVFSSFRKAMYDHQVSVGLRKGDAIDEKAFDLEKDNAIVPSSELFIDIHDVWKYVRDNVDPNPIVINSDDLLANPAEMLSKFCHLTGLPYSDSLLQWDASPDITKTWEVASDEVLEKAVPFYGTALYSSKFQPPKPPVCKDRVAPDVRKLSEASMPYFEEMNKFKI</sequence>
<dbReference type="InParanoid" id="A0A7M7LPH4"/>
<dbReference type="PANTHER" id="PTHR48312:SF1">
    <property type="entry name" value="SULFOTRANSFERASE"/>
    <property type="match status" value="1"/>
</dbReference>
<dbReference type="Pfam" id="PF19798">
    <property type="entry name" value="Sulfotransfer_5"/>
    <property type="match status" value="1"/>
</dbReference>
<dbReference type="KEGG" id="spu:100890490"/>
<reference evidence="2" key="1">
    <citation type="submission" date="2015-02" db="EMBL/GenBank/DDBJ databases">
        <title>Genome sequencing for Strongylocentrotus purpuratus.</title>
        <authorList>
            <person name="Murali S."/>
            <person name="Liu Y."/>
            <person name="Vee V."/>
            <person name="English A."/>
            <person name="Wang M."/>
            <person name="Skinner E."/>
            <person name="Han Y."/>
            <person name="Muzny D.M."/>
            <person name="Worley K.C."/>
            <person name="Gibbs R.A."/>
        </authorList>
    </citation>
    <scope>NUCLEOTIDE SEQUENCE</scope>
</reference>
<accession>A0A7M7LPH4</accession>
<dbReference type="SUPFAM" id="SSF52540">
    <property type="entry name" value="P-loop containing nucleoside triphosphate hydrolases"/>
    <property type="match status" value="1"/>
</dbReference>
<protein>
    <recommendedName>
        <fullName evidence="3">Sulfotransferase family protein</fullName>
    </recommendedName>
</protein>
<evidence type="ECO:0000313" key="1">
    <source>
        <dbReference type="EnsemblMetazoa" id="XP_003727732"/>
    </source>
</evidence>
<dbReference type="OMA" id="WHVPRTI"/>
<dbReference type="AlphaFoldDB" id="A0A7M7LPH4"/>
<name>A0A7M7LPH4_STRPU</name>
<dbReference type="Proteomes" id="UP000007110">
    <property type="component" value="Unassembled WGS sequence"/>
</dbReference>
<dbReference type="Gene3D" id="3.40.50.300">
    <property type="entry name" value="P-loop containing nucleotide triphosphate hydrolases"/>
    <property type="match status" value="1"/>
</dbReference>
<organism evidence="1 2">
    <name type="scientific">Strongylocentrotus purpuratus</name>
    <name type="common">Purple sea urchin</name>
    <dbReference type="NCBI Taxonomy" id="7668"/>
    <lineage>
        <taxon>Eukaryota</taxon>
        <taxon>Metazoa</taxon>
        <taxon>Echinodermata</taxon>
        <taxon>Eleutherozoa</taxon>
        <taxon>Echinozoa</taxon>
        <taxon>Echinoidea</taxon>
        <taxon>Euechinoidea</taxon>
        <taxon>Echinacea</taxon>
        <taxon>Camarodonta</taxon>
        <taxon>Echinidea</taxon>
        <taxon>Strongylocentrotidae</taxon>
        <taxon>Strongylocentrotus</taxon>
    </lineage>
</organism>
<evidence type="ECO:0000313" key="2">
    <source>
        <dbReference type="Proteomes" id="UP000007110"/>
    </source>
</evidence>
<proteinExistence type="predicted"/>
<dbReference type="EnsemblMetazoa" id="XM_003727684">
    <property type="protein sequence ID" value="XP_003727732"/>
    <property type="gene ID" value="LOC100890490"/>
</dbReference>